<name>A0A8J8WG46_9EURO</name>
<evidence type="ECO:0000313" key="4">
    <source>
        <dbReference type="Proteomes" id="UP000631181"/>
    </source>
</evidence>
<keyword evidence="2" id="KW-1133">Transmembrane helix</keyword>
<feature type="compositionally biased region" description="Pro residues" evidence="1">
    <location>
        <begin position="68"/>
        <end position="78"/>
    </location>
</feature>
<evidence type="ECO:0008006" key="5">
    <source>
        <dbReference type="Google" id="ProtNLM"/>
    </source>
</evidence>
<proteinExistence type="predicted"/>
<feature type="transmembrane region" description="Helical" evidence="2">
    <location>
        <begin position="28"/>
        <end position="50"/>
    </location>
</feature>
<evidence type="ECO:0000256" key="1">
    <source>
        <dbReference type="SAM" id="MobiDB-lite"/>
    </source>
</evidence>
<dbReference type="Proteomes" id="UP000631181">
    <property type="component" value="Unassembled WGS sequence"/>
</dbReference>
<keyword evidence="2" id="KW-0812">Transmembrane</keyword>
<dbReference type="EMBL" id="WIWV01000075">
    <property type="protein sequence ID" value="KAF7714782.1"/>
    <property type="molecule type" value="Genomic_DNA"/>
</dbReference>
<reference evidence="3" key="1">
    <citation type="journal article" date="2020" name="Front. Microbiol.">
        <title>Gene regulatory networks of Penicillium echinulatum 2HH and Penicillium oxalicum 114-2 inferred by a computational biology approach.</title>
        <authorList>
            <person name="Lenz A.R."/>
            <person name="Galan-Vasquez E."/>
            <person name="Balbinot E."/>
            <person name="De Abreu F.P."/>
            <person name="De Oliveira N.S."/>
            <person name="Da Rosa L.O."/>
            <person name="De Avila E Silva S."/>
            <person name="Camassola M."/>
            <person name="Dillon A.J.P."/>
            <person name="Perez-Rueda E."/>
        </authorList>
    </citation>
    <scope>NUCLEOTIDE SEQUENCE</scope>
    <source>
        <strain evidence="3">S1M29</strain>
    </source>
</reference>
<dbReference type="Pfam" id="PF12273">
    <property type="entry name" value="RCR"/>
    <property type="match status" value="1"/>
</dbReference>
<accession>A0A8J8WG46</accession>
<dbReference type="OrthoDB" id="3556830at2759"/>
<organism evidence="3 4">
    <name type="scientific">Penicillium ucsense</name>
    <dbReference type="NCBI Taxonomy" id="2839758"/>
    <lineage>
        <taxon>Eukaryota</taxon>
        <taxon>Fungi</taxon>
        <taxon>Dikarya</taxon>
        <taxon>Ascomycota</taxon>
        <taxon>Pezizomycotina</taxon>
        <taxon>Eurotiomycetes</taxon>
        <taxon>Eurotiomycetidae</taxon>
        <taxon>Eurotiales</taxon>
        <taxon>Aspergillaceae</taxon>
        <taxon>Penicillium</taxon>
    </lineage>
</organism>
<dbReference type="AlphaFoldDB" id="A0A8J8WG46"/>
<dbReference type="PANTHER" id="PTHR28187">
    <property type="entry name" value="PROTEIN RCR1-RELATED"/>
    <property type="match status" value="1"/>
</dbReference>
<evidence type="ECO:0000256" key="2">
    <source>
        <dbReference type="SAM" id="Phobius"/>
    </source>
</evidence>
<feature type="compositionally biased region" description="Pro residues" evidence="1">
    <location>
        <begin position="135"/>
        <end position="145"/>
    </location>
</feature>
<keyword evidence="2" id="KW-0472">Membrane</keyword>
<dbReference type="GO" id="GO:0016192">
    <property type="term" value="P:vesicle-mediated transport"/>
    <property type="evidence" value="ECO:0007669"/>
    <property type="project" value="TreeGrafter"/>
</dbReference>
<protein>
    <recommendedName>
        <fullName evidence="5">Chitin synthesis regulation, Congo red resistance, RCR protein</fullName>
    </recommendedName>
</protein>
<sequence length="145" mass="16019">MAVLARYYCSGYYYNDCYSSSWDRWGRWVAFAVIVGCAFLLFLGFACFNARRRRRRGIRPITGTGWMAPPPGPPPPNQPYYGGNQNDLYGSPPPPQYSANPQNYGYFGAQNAGPQQNGIELQQPAPTHAGVRTYSPPPGPPPAKV</sequence>
<evidence type="ECO:0000313" key="3">
    <source>
        <dbReference type="EMBL" id="KAF7714782.1"/>
    </source>
</evidence>
<keyword evidence="4" id="KW-1185">Reference proteome</keyword>
<comment type="caution">
    <text evidence="3">The sequence shown here is derived from an EMBL/GenBank/DDBJ whole genome shotgun (WGS) entry which is preliminary data.</text>
</comment>
<gene>
    <name evidence="3" type="ORF">PECM_007846</name>
</gene>
<dbReference type="InterPro" id="IPR020999">
    <property type="entry name" value="Chitin_synth_reg_RCR"/>
</dbReference>
<feature type="region of interest" description="Disordered" evidence="1">
    <location>
        <begin position="60"/>
        <end position="145"/>
    </location>
</feature>
<dbReference type="PANTHER" id="PTHR28187:SF1">
    <property type="entry name" value="PROTEIN RCR1-RELATED"/>
    <property type="match status" value="1"/>
</dbReference>